<dbReference type="InterPro" id="IPR015867">
    <property type="entry name" value="N-reg_PII/ATP_PRibTrfase_C"/>
</dbReference>
<dbReference type="Gene3D" id="3.30.70.120">
    <property type="match status" value="1"/>
</dbReference>
<evidence type="ECO:0000313" key="3">
    <source>
        <dbReference type="Proteomes" id="UP000017837"/>
    </source>
</evidence>
<comment type="similarity">
    <text evidence="1">Belongs to the CutA family.</text>
</comment>
<dbReference type="PATRIC" id="fig|1121022.4.peg.1023"/>
<dbReference type="GO" id="GO:0005507">
    <property type="term" value="F:copper ion binding"/>
    <property type="evidence" value="ECO:0007669"/>
    <property type="project" value="TreeGrafter"/>
</dbReference>
<dbReference type="Proteomes" id="UP000017837">
    <property type="component" value="Unassembled WGS sequence"/>
</dbReference>
<dbReference type="InterPro" id="IPR004323">
    <property type="entry name" value="Ion_tolerance_CutA"/>
</dbReference>
<comment type="caution">
    <text evidence="2">The sequence shown here is derived from an EMBL/GenBank/DDBJ whole genome shotgun (WGS) entry which is preliminary data.</text>
</comment>
<proteinExistence type="inferred from homology"/>
<dbReference type="EMBL" id="AWGB01000007">
    <property type="protein sequence ID" value="ESQ93707.1"/>
    <property type="molecule type" value="Genomic_DNA"/>
</dbReference>
<dbReference type="Pfam" id="PF03091">
    <property type="entry name" value="CutA1"/>
    <property type="match status" value="1"/>
</dbReference>
<dbReference type="GO" id="GO:0010038">
    <property type="term" value="P:response to metal ion"/>
    <property type="evidence" value="ECO:0007669"/>
    <property type="project" value="InterPro"/>
</dbReference>
<protein>
    <recommendedName>
        <fullName evidence="4">Divalent ion tolerance protein CutA</fullName>
    </recommendedName>
</protein>
<organism evidence="2 3">
    <name type="scientific">Asticcacaulis benevestitus DSM 16100 = ATCC BAA-896</name>
    <dbReference type="NCBI Taxonomy" id="1121022"/>
    <lineage>
        <taxon>Bacteria</taxon>
        <taxon>Pseudomonadati</taxon>
        <taxon>Pseudomonadota</taxon>
        <taxon>Alphaproteobacteria</taxon>
        <taxon>Caulobacterales</taxon>
        <taxon>Caulobacteraceae</taxon>
        <taxon>Asticcacaulis</taxon>
    </lineage>
</organism>
<name>V4PID8_9CAUL</name>
<evidence type="ECO:0008006" key="4">
    <source>
        <dbReference type="Google" id="ProtNLM"/>
    </source>
</evidence>
<dbReference type="AlphaFoldDB" id="V4PID8"/>
<dbReference type="RefSeq" id="WP_018081730.1">
    <property type="nucleotide sequence ID" value="NZ_AQWM01000007.1"/>
</dbReference>
<keyword evidence="3" id="KW-1185">Reference proteome</keyword>
<dbReference type="PANTHER" id="PTHR23419:SF8">
    <property type="entry name" value="FI09726P"/>
    <property type="match status" value="1"/>
</dbReference>
<evidence type="ECO:0000313" key="2">
    <source>
        <dbReference type="EMBL" id="ESQ93707.1"/>
    </source>
</evidence>
<dbReference type="eggNOG" id="COG1324">
    <property type="taxonomic scope" value="Bacteria"/>
</dbReference>
<reference evidence="2 3" key="1">
    <citation type="journal article" date="2014" name="Nature">
        <title>Sequential evolution of bacterial morphology by co-option of a developmental regulator.</title>
        <authorList>
            <person name="Jiang C."/>
            <person name="Brown P.J."/>
            <person name="Ducret A."/>
            <person name="Brun Y.V."/>
        </authorList>
    </citation>
    <scope>NUCLEOTIDE SEQUENCE [LARGE SCALE GENOMIC DNA]</scope>
    <source>
        <strain evidence="2 3">DSM 16100</strain>
    </source>
</reference>
<sequence>MYADDMSDIVTVSIACANETEAQSLTGLLVTARLAACVQSHEIRSTYRWKGGIDTANEIMLTAKTLLEKLPMLEKLVKQHHSYDVPEILAVRVAWASADYAAWLRESLEV</sequence>
<accession>V4PID8</accession>
<dbReference type="STRING" id="1121022.GCA_000376105_02066"/>
<dbReference type="SUPFAM" id="SSF54913">
    <property type="entry name" value="GlnB-like"/>
    <property type="match status" value="1"/>
</dbReference>
<evidence type="ECO:0000256" key="1">
    <source>
        <dbReference type="ARBA" id="ARBA00010169"/>
    </source>
</evidence>
<dbReference type="InterPro" id="IPR011322">
    <property type="entry name" value="N-reg_PII-like_a/b"/>
</dbReference>
<gene>
    <name evidence="2" type="ORF">ABENE_05145</name>
</gene>
<dbReference type="PANTHER" id="PTHR23419">
    <property type="entry name" value="DIVALENT CATION TOLERANCE CUTA-RELATED"/>
    <property type="match status" value="1"/>
</dbReference>